<reference evidence="12 13" key="1">
    <citation type="journal article" date="2019" name="Microorganisms">
        <title>Systematic Affiliation and Genome Analysis of Subtercola vilae DB165(T) with Particular Emphasis on Cold Adaptation of an Isolate from a High-Altitude Cold Volcano Lake.</title>
        <authorList>
            <person name="Villalobos A.S."/>
            <person name="Wiese J."/>
            <person name="Imhoff J.F."/>
            <person name="Dorador C."/>
            <person name="Keller A."/>
            <person name="Hentschel U."/>
        </authorList>
    </citation>
    <scope>NUCLEOTIDE SEQUENCE [LARGE SCALE GENOMIC DNA]</scope>
    <source>
        <strain evidence="12 13">DB165</strain>
    </source>
</reference>
<dbReference type="NCBIfam" id="NF001299">
    <property type="entry name" value="PRK00241.1"/>
    <property type="match status" value="1"/>
</dbReference>
<dbReference type="PANTHER" id="PTHR42904">
    <property type="entry name" value="NUDIX HYDROLASE, NUDC SUBFAMILY"/>
    <property type="match status" value="1"/>
</dbReference>
<dbReference type="InterPro" id="IPR020476">
    <property type="entry name" value="Nudix_hydrolase"/>
</dbReference>
<dbReference type="InterPro" id="IPR000086">
    <property type="entry name" value="NUDIX_hydrolase_dom"/>
</dbReference>
<evidence type="ECO:0000256" key="1">
    <source>
        <dbReference type="ARBA" id="ARBA00001946"/>
    </source>
</evidence>
<gene>
    <name evidence="12" type="ORF">D4765_09195</name>
</gene>
<dbReference type="PANTHER" id="PTHR42904:SF6">
    <property type="entry name" value="NAD-CAPPED RNA HYDROLASE NUDT12"/>
    <property type="match status" value="1"/>
</dbReference>
<dbReference type="GO" id="GO:0035529">
    <property type="term" value="F:NADH pyrophosphatase activity"/>
    <property type="evidence" value="ECO:0007669"/>
    <property type="project" value="TreeGrafter"/>
</dbReference>
<comment type="caution">
    <text evidence="12">The sequence shown here is derived from an EMBL/GenBank/DDBJ whole genome shotgun (WGS) entry which is preliminary data.</text>
</comment>
<dbReference type="EMBL" id="QYRT01000014">
    <property type="protein sequence ID" value="TIH36906.1"/>
    <property type="molecule type" value="Genomic_DNA"/>
</dbReference>
<comment type="similarity">
    <text evidence="3">Belongs to the Nudix hydrolase family. NudC subfamily.</text>
</comment>
<dbReference type="RefSeq" id="WP_136642002.1">
    <property type="nucleotide sequence ID" value="NZ_QYRT01000014.1"/>
</dbReference>
<dbReference type="GO" id="GO:0006742">
    <property type="term" value="P:NADP+ catabolic process"/>
    <property type="evidence" value="ECO:0007669"/>
    <property type="project" value="TreeGrafter"/>
</dbReference>
<evidence type="ECO:0000259" key="11">
    <source>
        <dbReference type="PROSITE" id="PS51462"/>
    </source>
</evidence>
<sequence>MSSSLLPTLALSRYEIDRDHAYRLTPNLFESLWADESTRVLPLHDGQALLSAGQAGASDWGDVLPRGEGGSASEHPVLAFVPAALVPDVELQLYLGLSLATDAAEPVGTRLVAVTLSDEAALALDPDKTHWVNLRNVAVELSDRDAGAYTEALGVLNWHRSHTHCPRCGAETVPEAGGWVRRCPVQDIEIFPRTDPAVIVGIVDQHDRILLGSNALWEANRYSLLAGFVEPGESLEAAAIREVFEESGVRILEPQYLGSQPWPFPASLMCGFLARVDPATSGDALLPDGEEIMDVRWFSREDLADPEQSVLLPGSASIARAILEHWYGGPIPSRSR</sequence>
<organism evidence="12 13">
    <name type="scientific">Subtercola vilae</name>
    <dbReference type="NCBI Taxonomy" id="2056433"/>
    <lineage>
        <taxon>Bacteria</taxon>
        <taxon>Bacillati</taxon>
        <taxon>Actinomycetota</taxon>
        <taxon>Actinomycetes</taxon>
        <taxon>Micrococcales</taxon>
        <taxon>Microbacteriaceae</taxon>
        <taxon>Subtercola</taxon>
    </lineage>
</organism>
<keyword evidence="5" id="KW-0479">Metal-binding</keyword>
<feature type="domain" description="Nudix hydrolase" evidence="11">
    <location>
        <begin position="192"/>
        <end position="324"/>
    </location>
</feature>
<dbReference type="InterPro" id="IPR015375">
    <property type="entry name" value="NADH_PPase-like_N"/>
</dbReference>
<keyword evidence="7" id="KW-0460">Magnesium</keyword>
<evidence type="ECO:0000313" key="12">
    <source>
        <dbReference type="EMBL" id="TIH36906.1"/>
    </source>
</evidence>
<dbReference type="GO" id="GO:0005829">
    <property type="term" value="C:cytosol"/>
    <property type="evidence" value="ECO:0007669"/>
    <property type="project" value="TreeGrafter"/>
</dbReference>
<comment type="catalytic activity">
    <reaction evidence="9">
        <text>a 5'-end NAD(+)-phospho-ribonucleoside in mRNA + H2O = a 5'-end phospho-adenosine-phospho-ribonucleoside in mRNA + beta-nicotinamide D-ribonucleotide + 2 H(+)</text>
        <dbReference type="Rhea" id="RHEA:60876"/>
        <dbReference type="Rhea" id="RHEA-COMP:15698"/>
        <dbReference type="Rhea" id="RHEA-COMP:15719"/>
        <dbReference type="ChEBI" id="CHEBI:14649"/>
        <dbReference type="ChEBI" id="CHEBI:15377"/>
        <dbReference type="ChEBI" id="CHEBI:15378"/>
        <dbReference type="ChEBI" id="CHEBI:144029"/>
        <dbReference type="ChEBI" id="CHEBI:144051"/>
    </reaction>
    <physiologicalReaction direction="left-to-right" evidence="9">
        <dbReference type="Rhea" id="RHEA:60877"/>
    </physiologicalReaction>
</comment>
<evidence type="ECO:0000256" key="7">
    <source>
        <dbReference type="ARBA" id="ARBA00022842"/>
    </source>
</evidence>
<evidence type="ECO:0000256" key="10">
    <source>
        <dbReference type="RuleBase" id="RU003476"/>
    </source>
</evidence>
<dbReference type="SUPFAM" id="SSF55811">
    <property type="entry name" value="Nudix"/>
    <property type="match status" value="1"/>
</dbReference>
<dbReference type="GO" id="GO:0019677">
    <property type="term" value="P:NAD+ catabolic process"/>
    <property type="evidence" value="ECO:0007669"/>
    <property type="project" value="TreeGrafter"/>
</dbReference>
<dbReference type="InterPro" id="IPR020084">
    <property type="entry name" value="NUDIX_hydrolase_CS"/>
</dbReference>
<proteinExistence type="inferred from homology"/>
<evidence type="ECO:0000256" key="4">
    <source>
        <dbReference type="ARBA" id="ARBA00012381"/>
    </source>
</evidence>
<evidence type="ECO:0000313" key="13">
    <source>
        <dbReference type="Proteomes" id="UP000306192"/>
    </source>
</evidence>
<dbReference type="InterPro" id="IPR015376">
    <property type="entry name" value="Znr_NADH_PPase"/>
</dbReference>
<dbReference type="GO" id="GO:0110153">
    <property type="term" value="F:RNA NAD-cap (NMN-forming) hydrolase activity"/>
    <property type="evidence" value="ECO:0007669"/>
    <property type="project" value="RHEA"/>
</dbReference>
<evidence type="ECO:0000256" key="3">
    <source>
        <dbReference type="ARBA" id="ARBA00009595"/>
    </source>
</evidence>
<keyword evidence="13" id="KW-1185">Reference proteome</keyword>
<evidence type="ECO:0000256" key="2">
    <source>
        <dbReference type="ARBA" id="ARBA00001947"/>
    </source>
</evidence>
<protein>
    <recommendedName>
        <fullName evidence="4">NAD(+) diphosphatase</fullName>
        <ecNumber evidence="4">3.6.1.22</ecNumber>
    </recommendedName>
</protein>
<evidence type="ECO:0000256" key="6">
    <source>
        <dbReference type="ARBA" id="ARBA00022801"/>
    </source>
</evidence>
<dbReference type="InterPro" id="IPR050241">
    <property type="entry name" value="NAD-cap_RNA_hydrolase_NudC"/>
</dbReference>
<dbReference type="OrthoDB" id="9791656at2"/>
<evidence type="ECO:0000256" key="8">
    <source>
        <dbReference type="ARBA" id="ARBA00023027"/>
    </source>
</evidence>
<dbReference type="GO" id="GO:0046872">
    <property type="term" value="F:metal ion binding"/>
    <property type="evidence" value="ECO:0007669"/>
    <property type="project" value="UniProtKB-KW"/>
</dbReference>
<dbReference type="PROSITE" id="PS00893">
    <property type="entry name" value="NUDIX_BOX"/>
    <property type="match status" value="1"/>
</dbReference>
<comment type="cofactor">
    <cofactor evidence="1">
        <name>Mg(2+)</name>
        <dbReference type="ChEBI" id="CHEBI:18420"/>
    </cofactor>
</comment>
<name>A0A4T2C3B0_9MICO</name>
<dbReference type="Proteomes" id="UP000306192">
    <property type="component" value="Unassembled WGS sequence"/>
</dbReference>
<dbReference type="Pfam" id="PF09296">
    <property type="entry name" value="NUDIX-like"/>
    <property type="match status" value="1"/>
</dbReference>
<dbReference type="Gene3D" id="3.90.79.20">
    <property type="match status" value="1"/>
</dbReference>
<evidence type="ECO:0000256" key="9">
    <source>
        <dbReference type="ARBA" id="ARBA00023679"/>
    </source>
</evidence>
<dbReference type="PRINTS" id="PR00502">
    <property type="entry name" value="NUDIXFAMILY"/>
</dbReference>
<dbReference type="InterPro" id="IPR015797">
    <property type="entry name" value="NUDIX_hydrolase-like_dom_sf"/>
</dbReference>
<dbReference type="PROSITE" id="PS51462">
    <property type="entry name" value="NUDIX"/>
    <property type="match status" value="1"/>
</dbReference>
<dbReference type="InterPro" id="IPR049734">
    <property type="entry name" value="NudC-like_C"/>
</dbReference>
<dbReference type="Pfam" id="PF09297">
    <property type="entry name" value="Zn_ribbon_NUD"/>
    <property type="match status" value="1"/>
</dbReference>
<dbReference type="Gene3D" id="3.90.79.10">
    <property type="entry name" value="Nucleoside Triphosphate Pyrophosphohydrolase"/>
    <property type="match status" value="1"/>
</dbReference>
<dbReference type="CDD" id="cd03429">
    <property type="entry name" value="NUDIX_NADH_pyrophosphatase_Nudt13"/>
    <property type="match status" value="1"/>
</dbReference>
<accession>A0A4T2C3B0</accession>
<keyword evidence="8" id="KW-0520">NAD</keyword>
<dbReference type="AlphaFoldDB" id="A0A4T2C3B0"/>
<dbReference type="EC" id="3.6.1.22" evidence="4"/>
<dbReference type="Pfam" id="PF00293">
    <property type="entry name" value="NUDIX"/>
    <property type="match status" value="1"/>
</dbReference>
<evidence type="ECO:0000256" key="5">
    <source>
        <dbReference type="ARBA" id="ARBA00022723"/>
    </source>
</evidence>
<comment type="cofactor">
    <cofactor evidence="2">
        <name>Zn(2+)</name>
        <dbReference type="ChEBI" id="CHEBI:29105"/>
    </cofactor>
</comment>
<keyword evidence="6 10" id="KW-0378">Hydrolase</keyword>